<dbReference type="AlphaFoldDB" id="A0A495JMZ6"/>
<evidence type="ECO:0000256" key="6">
    <source>
        <dbReference type="RuleBase" id="RU361187"/>
    </source>
</evidence>
<evidence type="ECO:0000313" key="9">
    <source>
        <dbReference type="EMBL" id="RKR90283.1"/>
    </source>
</evidence>
<dbReference type="SUPFAM" id="SSF75005">
    <property type="entry name" value="Arabinanase/levansucrase/invertase"/>
    <property type="match status" value="1"/>
</dbReference>
<feature type="region of interest" description="Disordered" evidence="7">
    <location>
        <begin position="317"/>
        <end position="340"/>
    </location>
</feature>
<proteinExistence type="inferred from homology"/>
<evidence type="ECO:0000313" key="10">
    <source>
        <dbReference type="Proteomes" id="UP000277671"/>
    </source>
</evidence>
<comment type="caution">
    <text evidence="9">The sequence shown here is derived from an EMBL/GenBank/DDBJ whole genome shotgun (WGS) entry which is preliminary data.</text>
</comment>
<dbReference type="Pfam" id="PF04616">
    <property type="entry name" value="Glyco_hydro_43"/>
    <property type="match status" value="1"/>
</dbReference>
<dbReference type="InterPro" id="IPR023296">
    <property type="entry name" value="Glyco_hydro_beta-prop_sf"/>
</dbReference>
<comment type="similarity">
    <text evidence="1 6">Belongs to the glycosyl hydrolase 43 family.</text>
</comment>
<keyword evidence="10" id="KW-1185">Reference proteome</keyword>
<feature type="signal peptide" evidence="8">
    <location>
        <begin position="1"/>
        <end position="18"/>
    </location>
</feature>
<dbReference type="Gene3D" id="2.115.10.20">
    <property type="entry name" value="Glycosyl hydrolase domain, family 43"/>
    <property type="match status" value="1"/>
</dbReference>
<keyword evidence="2 6" id="KW-0378">Hydrolase</keyword>
<evidence type="ECO:0000256" key="2">
    <source>
        <dbReference type="ARBA" id="ARBA00022801"/>
    </source>
</evidence>
<dbReference type="InterPro" id="IPR006710">
    <property type="entry name" value="Glyco_hydro_43"/>
</dbReference>
<evidence type="ECO:0000256" key="1">
    <source>
        <dbReference type="ARBA" id="ARBA00009865"/>
    </source>
</evidence>
<evidence type="ECO:0000256" key="8">
    <source>
        <dbReference type="SAM" id="SignalP"/>
    </source>
</evidence>
<evidence type="ECO:0000256" key="5">
    <source>
        <dbReference type="PIRSR" id="PIRSR606710-2"/>
    </source>
</evidence>
<organism evidence="9 10">
    <name type="scientific">Micromonospora pisi</name>
    <dbReference type="NCBI Taxonomy" id="589240"/>
    <lineage>
        <taxon>Bacteria</taxon>
        <taxon>Bacillati</taxon>
        <taxon>Actinomycetota</taxon>
        <taxon>Actinomycetes</taxon>
        <taxon>Micromonosporales</taxon>
        <taxon>Micromonosporaceae</taxon>
        <taxon>Micromonospora</taxon>
    </lineage>
</organism>
<evidence type="ECO:0000256" key="3">
    <source>
        <dbReference type="ARBA" id="ARBA00023295"/>
    </source>
</evidence>
<dbReference type="GO" id="GO:0005975">
    <property type="term" value="P:carbohydrate metabolic process"/>
    <property type="evidence" value="ECO:0007669"/>
    <property type="project" value="InterPro"/>
</dbReference>
<reference evidence="9 10" key="1">
    <citation type="submission" date="2018-10" db="EMBL/GenBank/DDBJ databases">
        <title>Sequencing the genomes of 1000 actinobacteria strains.</title>
        <authorList>
            <person name="Klenk H.-P."/>
        </authorList>
    </citation>
    <scope>NUCLEOTIDE SEQUENCE [LARGE SCALE GENOMIC DNA]</scope>
    <source>
        <strain evidence="9 10">DSM 45175</strain>
    </source>
</reference>
<evidence type="ECO:0000256" key="4">
    <source>
        <dbReference type="PIRSR" id="PIRSR606710-1"/>
    </source>
</evidence>
<feature type="site" description="Important for catalytic activity, responsible for pKa modulation of the active site Glu and correct orientation of both the proton donor and substrate" evidence="5">
    <location>
        <position position="158"/>
    </location>
</feature>
<dbReference type="EMBL" id="RBKT01000001">
    <property type="protein sequence ID" value="RKR90283.1"/>
    <property type="molecule type" value="Genomic_DNA"/>
</dbReference>
<name>A0A495JMZ6_9ACTN</name>
<protein>
    <submittedName>
        <fullName evidence="9">Glycosyl hydrolase family 43</fullName>
    </submittedName>
</protein>
<dbReference type="Proteomes" id="UP000277671">
    <property type="component" value="Unassembled WGS sequence"/>
</dbReference>
<keyword evidence="3 6" id="KW-0326">Glycosidase</keyword>
<dbReference type="RefSeq" id="WP_246017203.1">
    <property type="nucleotide sequence ID" value="NZ_RBKT01000001.1"/>
</dbReference>
<feature type="active site" description="Proton acceptor" evidence="4">
    <location>
        <position position="46"/>
    </location>
</feature>
<dbReference type="PANTHER" id="PTHR42812:SF5">
    <property type="entry name" value="ENDO-ARABINASE"/>
    <property type="match status" value="1"/>
</dbReference>
<dbReference type="CDD" id="cd08999">
    <property type="entry name" value="GH43_ABN-like"/>
    <property type="match status" value="1"/>
</dbReference>
<dbReference type="PANTHER" id="PTHR42812">
    <property type="entry name" value="BETA-XYLOSIDASE"/>
    <property type="match status" value="1"/>
</dbReference>
<evidence type="ECO:0000256" key="7">
    <source>
        <dbReference type="SAM" id="MobiDB-lite"/>
    </source>
</evidence>
<accession>A0A495JMZ6</accession>
<sequence length="340" mass="36729">MIAVLALVLLALSVGGWAGNRGGSTAAPRDTPTMFSNPVHQGDTPDPQAIRVGETWYLVHTNNGGQNVPMLTSSDLVSWSPAGDALPNLPSWADTGRTWAPEIIALAPTRYLLYYTAADRTSGLECIGRAVATEPQGPYRDDSPAPLICPTHEGGAIDPSPYRDSDGTLWLLWKNDGNAIGADTWLTSQRLSDDGLRLVGEPHHLLKQTKAWEGPLVEGPFFWRHDGRLFLFFAANTYDRSSYAEGYAVCDDPTGPCVDAPENPILRSNAVATGPGHASMIEYAGQTWLLYHAWQPGREGKADPGRQLWLDRVTWDGGRPQVHGPTAALQPRPVPAAPAP</sequence>
<dbReference type="GO" id="GO:0004553">
    <property type="term" value="F:hydrolase activity, hydrolyzing O-glycosyl compounds"/>
    <property type="evidence" value="ECO:0007669"/>
    <property type="project" value="InterPro"/>
</dbReference>
<keyword evidence="8" id="KW-0732">Signal</keyword>
<gene>
    <name evidence="9" type="ORF">BDK92_4653</name>
</gene>
<feature type="active site" description="Proton donor" evidence="4">
    <location>
        <position position="218"/>
    </location>
</feature>
<dbReference type="InterPro" id="IPR051795">
    <property type="entry name" value="Glycosyl_Hydrlase_43"/>
</dbReference>
<feature type="chain" id="PRO_5038990881" evidence="8">
    <location>
        <begin position="19"/>
        <end position="340"/>
    </location>
</feature>